<feature type="domain" description="HMA" evidence="2">
    <location>
        <begin position="135"/>
        <end position="199"/>
    </location>
</feature>
<keyword evidence="4" id="KW-1185">Reference proteome</keyword>
<reference evidence="4" key="1">
    <citation type="submission" date="2020-07" db="EMBL/GenBank/DDBJ databases">
        <title>Complete genome sequencing of Clostridia bacterium strain 12CBH8.</title>
        <authorList>
            <person name="Sakamoto M."/>
            <person name="Murakami T."/>
            <person name="Mori H."/>
        </authorList>
    </citation>
    <scope>NUCLEOTIDE SEQUENCE [LARGE SCALE GENOMIC DNA]</scope>
    <source>
        <strain evidence="4">12CBH8</strain>
    </source>
</reference>
<dbReference type="KEGG" id="sman:C12CBH8_21880"/>
<feature type="transmembrane region" description="Helical" evidence="1">
    <location>
        <begin position="7"/>
        <end position="27"/>
    </location>
</feature>
<feature type="transmembrane region" description="Helical" evidence="1">
    <location>
        <begin position="101"/>
        <end position="119"/>
    </location>
</feature>
<evidence type="ECO:0000313" key="4">
    <source>
        <dbReference type="Proteomes" id="UP000593890"/>
    </source>
</evidence>
<accession>A0A7I8D7T5</accession>
<dbReference type="Proteomes" id="UP000593890">
    <property type="component" value="Chromosome"/>
</dbReference>
<dbReference type="PANTHER" id="PTHR35813">
    <property type="entry name" value="INNER MEMBRANE PROTEIN YBAN"/>
    <property type="match status" value="1"/>
</dbReference>
<dbReference type="InterPro" id="IPR007401">
    <property type="entry name" value="DUF454"/>
</dbReference>
<evidence type="ECO:0000259" key="2">
    <source>
        <dbReference type="PROSITE" id="PS50846"/>
    </source>
</evidence>
<protein>
    <recommendedName>
        <fullName evidence="2">HMA domain-containing protein</fullName>
    </recommendedName>
</protein>
<dbReference type="EMBL" id="AP023321">
    <property type="protein sequence ID" value="BCI61549.1"/>
    <property type="molecule type" value="Genomic_DNA"/>
</dbReference>
<keyword evidence="1" id="KW-1133">Transmembrane helix</keyword>
<keyword evidence="1" id="KW-0472">Membrane</keyword>
<dbReference type="CDD" id="cd00371">
    <property type="entry name" value="HMA"/>
    <property type="match status" value="1"/>
</dbReference>
<gene>
    <name evidence="3" type="ORF">C12CBH8_21880</name>
</gene>
<sequence>MDVKVKKILYIILGCIGVGLGAVGAVLPLLPAFPFLLLAAFSFAKSSERLHNWFISTKLYKNNLESYVKGRGMTWKTKIRIMVIVTLTMSVGFIMMSRIPVGRIILACVWVFHVLYFVFKVKTIHKGDEKGEYSHCRVLKIEGMHCEQCAKRLECAFHEHEYMKAKVDFPSQTATVYLKQPVDNGFLIQIVKQAGYHADQVC</sequence>
<dbReference type="InterPro" id="IPR036163">
    <property type="entry name" value="HMA_dom_sf"/>
</dbReference>
<dbReference type="GO" id="GO:0005886">
    <property type="term" value="C:plasma membrane"/>
    <property type="evidence" value="ECO:0007669"/>
    <property type="project" value="TreeGrafter"/>
</dbReference>
<dbReference type="AlphaFoldDB" id="A0A7I8D7T5"/>
<dbReference type="InterPro" id="IPR006121">
    <property type="entry name" value="HMA_dom"/>
</dbReference>
<keyword evidence="1" id="KW-0812">Transmembrane</keyword>
<name>A0A7I8D7T5_9FIRM</name>
<dbReference type="Gene3D" id="3.30.70.100">
    <property type="match status" value="1"/>
</dbReference>
<proteinExistence type="predicted"/>
<dbReference type="Pfam" id="PF00403">
    <property type="entry name" value="HMA"/>
    <property type="match status" value="1"/>
</dbReference>
<dbReference type="GO" id="GO:0046872">
    <property type="term" value="F:metal ion binding"/>
    <property type="evidence" value="ECO:0007669"/>
    <property type="project" value="InterPro"/>
</dbReference>
<evidence type="ECO:0000256" key="1">
    <source>
        <dbReference type="SAM" id="Phobius"/>
    </source>
</evidence>
<feature type="transmembrane region" description="Helical" evidence="1">
    <location>
        <begin position="79"/>
        <end position="95"/>
    </location>
</feature>
<dbReference type="Pfam" id="PF04304">
    <property type="entry name" value="DUF454"/>
    <property type="match status" value="1"/>
</dbReference>
<dbReference type="PANTHER" id="PTHR35813:SF1">
    <property type="entry name" value="INNER MEMBRANE PROTEIN YBAN"/>
    <property type="match status" value="1"/>
</dbReference>
<dbReference type="SUPFAM" id="SSF55008">
    <property type="entry name" value="HMA, heavy metal-associated domain"/>
    <property type="match status" value="1"/>
</dbReference>
<evidence type="ECO:0000313" key="3">
    <source>
        <dbReference type="EMBL" id="BCI61549.1"/>
    </source>
</evidence>
<dbReference type="PROSITE" id="PS50846">
    <property type="entry name" value="HMA_2"/>
    <property type="match status" value="1"/>
</dbReference>
<organism evidence="3 4">
    <name type="scientific">Solibaculum mannosilyticum</name>
    <dbReference type="NCBI Taxonomy" id="2780922"/>
    <lineage>
        <taxon>Bacteria</taxon>
        <taxon>Bacillati</taxon>
        <taxon>Bacillota</taxon>
        <taxon>Clostridia</taxon>
        <taxon>Eubacteriales</taxon>
        <taxon>Oscillospiraceae</taxon>
        <taxon>Solibaculum</taxon>
    </lineage>
</organism>